<protein>
    <submittedName>
        <fullName evidence="1">Amino acid synthesis family protein</fullName>
    </submittedName>
</protein>
<dbReference type="Pfam" id="PF06684">
    <property type="entry name" value="AA_synth"/>
    <property type="match status" value="1"/>
</dbReference>
<dbReference type="InterPro" id="IPR009569">
    <property type="entry name" value="AA_synth_put"/>
</dbReference>
<accession>A0A934K1B8</accession>
<dbReference type="SUPFAM" id="SSF160519">
    <property type="entry name" value="BB2672-like"/>
    <property type="match status" value="1"/>
</dbReference>
<evidence type="ECO:0000313" key="1">
    <source>
        <dbReference type="EMBL" id="MBJ7593798.1"/>
    </source>
</evidence>
<gene>
    <name evidence="1" type="ORF">JF886_02880</name>
</gene>
<dbReference type="Proteomes" id="UP000606991">
    <property type="component" value="Unassembled WGS sequence"/>
</dbReference>
<dbReference type="InterPro" id="IPR035936">
    <property type="entry name" value="BB2672"/>
</dbReference>
<dbReference type="EMBL" id="JAEKNS010000037">
    <property type="protein sequence ID" value="MBJ7593798.1"/>
    <property type="molecule type" value="Genomic_DNA"/>
</dbReference>
<dbReference type="Gene3D" id="3.30.1330.110">
    <property type="entry name" value="BB2672"/>
    <property type="match status" value="1"/>
</dbReference>
<sequence length="188" mass="19836">MPLRKVVTIVEDIYREGGKQVDPPTRIAAALAVIHNPLAGQDWQRDLTTLIDQFSDPLGRLLGSTVASLLGGPAEAFGKGALVGLDGEIEHGSAIIHTLTFGDPIREAAGHATSLLPAAEKRGAAGSTLDIALKHIHDVTTRSHHQTFEVRIPDAPRADEMVIVAVMSISGRPHARLSPFGADPQTAG</sequence>
<reference evidence="1 2" key="1">
    <citation type="submission" date="2020-10" db="EMBL/GenBank/DDBJ databases">
        <title>Ca. Dormibacterota MAGs.</title>
        <authorList>
            <person name="Montgomery K."/>
        </authorList>
    </citation>
    <scope>NUCLEOTIDE SEQUENCE [LARGE SCALE GENOMIC DNA]</scope>
    <source>
        <strain evidence="1">SC8812_S17_18</strain>
    </source>
</reference>
<name>A0A934K1B8_9BACT</name>
<comment type="caution">
    <text evidence="1">The sequence shown here is derived from an EMBL/GenBank/DDBJ whole genome shotgun (WGS) entry which is preliminary data.</text>
</comment>
<organism evidence="1 2">
    <name type="scientific">Candidatus Aeolococcus gillhamiae</name>
    <dbReference type="NCBI Taxonomy" id="3127015"/>
    <lineage>
        <taxon>Bacteria</taxon>
        <taxon>Bacillati</taxon>
        <taxon>Candidatus Dormiibacterota</taxon>
        <taxon>Candidatus Dormibacteria</taxon>
        <taxon>Candidatus Aeolococcales</taxon>
        <taxon>Candidatus Aeolococcaceae</taxon>
        <taxon>Candidatus Aeolococcus</taxon>
    </lineage>
</organism>
<proteinExistence type="predicted"/>
<evidence type="ECO:0000313" key="2">
    <source>
        <dbReference type="Proteomes" id="UP000606991"/>
    </source>
</evidence>
<dbReference type="AlphaFoldDB" id="A0A934K1B8"/>